<keyword evidence="3" id="KW-1185">Reference proteome</keyword>
<feature type="region of interest" description="Disordered" evidence="1">
    <location>
        <begin position="1"/>
        <end position="77"/>
    </location>
</feature>
<comment type="caution">
    <text evidence="2">The sequence shown here is derived from an EMBL/GenBank/DDBJ whole genome shotgun (WGS) entry which is preliminary data.</text>
</comment>
<proteinExistence type="predicted"/>
<gene>
    <name evidence="2" type="ORF">PoB_001305600</name>
</gene>
<feature type="region of interest" description="Disordered" evidence="1">
    <location>
        <begin position="127"/>
        <end position="160"/>
    </location>
</feature>
<organism evidence="2 3">
    <name type="scientific">Plakobranchus ocellatus</name>
    <dbReference type="NCBI Taxonomy" id="259542"/>
    <lineage>
        <taxon>Eukaryota</taxon>
        <taxon>Metazoa</taxon>
        <taxon>Spiralia</taxon>
        <taxon>Lophotrochozoa</taxon>
        <taxon>Mollusca</taxon>
        <taxon>Gastropoda</taxon>
        <taxon>Heterobranchia</taxon>
        <taxon>Euthyneura</taxon>
        <taxon>Panpulmonata</taxon>
        <taxon>Sacoglossa</taxon>
        <taxon>Placobranchoidea</taxon>
        <taxon>Plakobranchidae</taxon>
        <taxon>Plakobranchus</taxon>
    </lineage>
</organism>
<feature type="compositionally biased region" description="Polar residues" evidence="1">
    <location>
        <begin position="1"/>
        <end position="14"/>
    </location>
</feature>
<accession>A0AAV3YT25</accession>
<evidence type="ECO:0000313" key="3">
    <source>
        <dbReference type="Proteomes" id="UP000735302"/>
    </source>
</evidence>
<feature type="compositionally biased region" description="Basic residues" evidence="1">
    <location>
        <begin position="56"/>
        <end position="66"/>
    </location>
</feature>
<reference evidence="2 3" key="1">
    <citation type="journal article" date="2021" name="Elife">
        <title>Chloroplast acquisition without the gene transfer in kleptoplastic sea slugs, Plakobranchus ocellatus.</title>
        <authorList>
            <person name="Maeda T."/>
            <person name="Takahashi S."/>
            <person name="Yoshida T."/>
            <person name="Shimamura S."/>
            <person name="Takaki Y."/>
            <person name="Nagai Y."/>
            <person name="Toyoda A."/>
            <person name="Suzuki Y."/>
            <person name="Arimoto A."/>
            <person name="Ishii H."/>
            <person name="Satoh N."/>
            <person name="Nishiyama T."/>
            <person name="Hasebe M."/>
            <person name="Maruyama T."/>
            <person name="Minagawa J."/>
            <person name="Obokata J."/>
            <person name="Shigenobu S."/>
        </authorList>
    </citation>
    <scope>NUCLEOTIDE SEQUENCE [LARGE SCALE GENOMIC DNA]</scope>
</reference>
<evidence type="ECO:0000313" key="2">
    <source>
        <dbReference type="EMBL" id="GFN86550.1"/>
    </source>
</evidence>
<protein>
    <submittedName>
        <fullName evidence="2">Uncharacterized protein</fullName>
    </submittedName>
</protein>
<feature type="compositionally biased region" description="Polar residues" evidence="1">
    <location>
        <begin position="134"/>
        <end position="160"/>
    </location>
</feature>
<evidence type="ECO:0000256" key="1">
    <source>
        <dbReference type="SAM" id="MobiDB-lite"/>
    </source>
</evidence>
<dbReference type="EMBL" id="BLXT01001549">
    <property type="protein sequence ID" value="GFN86550.1"/>
    <property type="molecule type" value="Genomic_DNA"/>
</dbReference>
<sequence length="160" mass="17424">MLSISPSEESTGGEAQNCDRKVPADLRADSLSTVPLTPRKQGRDSSISRLDDAKTTGRHSRRKTRFHGNINSQTNSLARHTASGIKIVVGSLWWQKVKILAPVRESARVHQDHPCLCSSRAKIGVSDPGKIPPTCSSTQSVSQRSLNSKSLHTHTPNIQP</sequence>
<dbReference type="Proteomes" id="UP000735302">
    <property type="component" value="Unassembled WGS sequence"/>
</dbReference>
<name>A0AAV3YT25_9GAST</name>
<feature type="compositionally biased region" description="Basic and acidic residues" evidence="1">
    <location>
        <begin position="17"/>
        <end position="28"/>
    </location>
</feature>
<dbReference type="AlphaFoldDB" id="A0AAV3YT25"/>